<name>A0A7K3NII6_9BACT</name>
<protein>
    <submittedName>
        <fullName evidence="11">L,D-transpeptidase family protein</fullName>
    </submittedName>
</protein>
<feature type="chain" id="PRO_5029665745" evidence="9">
    <location>
        <begin position="22"/>
        <end position="582"/>
    </location>
</feature>
<dbReference type="AlphaFoldDB" id="A0A7K3NII6"/>
<comment type="pathway">
    <text evidence="1 7">Cell wall biogenesis; peptidoglycan biosynthesis.</text>
</comment>
<keyword evidence="9" id="KW-0732">Signal</keyword>
<dbReference type="GO" id="GO:0016740">
    <property type="term" value="F:transferase activity"/>
    <property type="evidence" value="ECO:0007669"/>
    <property type="project" value="UniProtKB-KW"/>
</dbReference>
<feature type="domain" description="L,D-TPase catalytic" evidence="10">
    <location>
        <begin position="37"/>
        <end position="173"/>
    </location>
</feature>
<keyword evidence="3" id="KW-0808">Transferase</keyword>
<feature type="active site" description="Nucleophile" evidence="7">
    <location>
        <position position="143"/>
    </location>
</feature>
<dbReference type="GO" id="GO:0004180">
    <property type="term" value="F:carboxypeptidase activity"/>
    <property type="evidence" value="ECO:0007669"/>
    <property type="project" value="UniProtKB-ARBA"/>
</dbReference>
<dbReference type="RefSeq" id="WP_163301024.1">
    <property type="nucleotide sequence ID" value="NZ_JAAGRQ010000012.1"/>
</dbReference>
<dbReference type="PROSITE" id="PS52029">
    <property type="entry name" value="LD_TPASE"/>
    <property type="match status" value="1"/>
</dbReference>
<evidence type="ECO:0000259" key="10">
    <source>
        <dbReference type="PROSITE" id="PS52029"/>
    </source>
</evidence>
<accession>A0A7K3NII6</accession>
<dbReference type="SUPFAM" id="SSF141523">
    <property type="entry name" value="L,D-transpeptidase catalytic domain-like"/>
    <property type="match status" value="1"/>
</dbReference>
<feature type="active site" description="Proton donor/acceptor" evidence="7">
    <location>
        <position position="129"/>
    </location>
</feature>
<dbReference type="PANTHER" id="PTHR36699:SF1">
    <property type="entry name" value="L,D-TRANSPEPTIDASE YAFK-RELATED"/>
    <property type="match status" value="1"/>
</dbReference>
<dbReference type="GO" id="GO:0008360">
    <property type="term" value="P:regulation of cell shape"/>
    <property type="evidence" value="ECO:0007669"/>
    <property type="project" value="UniProtKB-UniRule"/>
</dbReference>
<keyword evidence="6 7" id="KW-0961">Cell wall biogenesis/degradation</keyword>
<keyword evidence="4 7" id="KW-0133">Cell shape</keyword>
<dbReference type="PANTHER" id="PTHR36699">
    <property type="entry name" value="LD-TRANSPEPTIDASE"/>
    <property type="match status" value="1"/>
</dbReference>
<feature type="region of interest" description="Disordered" evidence="8">
    <location>
        <begin position="321"/>
        <end position="341"/>
    </location>
</feature>
<sequence length="582" mass="63556">MRTALAAIILAISLFPSTGWCEGWQAPLTDSDKGPTRFVAIDKNSQMFFLLERKSPLHVVEKIPCTTGLLLGDKLKEGDLRTPEGVYFITSRLDGGLDWEQYGDLAFPLNFPNPVDIIKGKTGHGIWIHGRGNTITPYETKGCVALNTPDIRGLDAKLELRMPVIIGNRVSLDKSPETLAREADEVVAATHAWAKAWESKSEAFFEWHDPQKFAISQGQPFSAFRSQKEGLFKKLPWILVAVEDVRAVAGPDYWVTYFIQFYRSPSLISQGVKRLYWQKNDKNKWAVVGMEFEQMEPTLAGKYVKPGQVVLAAAETGERERVTPVLDKTSEEDLRSATDAAPAAYAPSTAAAHVAAPEESAVAVAPALPASPSQAGRMAASQAAPPQAAPTPPVVAEQPLWADAAGPRPGSLFVSTVPPLPAKPVSGALPTVIPTVEPPVQEIVVAAIPEKGPVKGAEKIATDAAPPAGRGQVEALLESWRAAWEQGDVNAYMAFYGDRAVQGDRRGLDAIREHKISLWAARPPKQVRLQDLRITERKNGWRVECIQQYESKDGFADKGMKRMVLVKAGPRIIIVDEQWSAL</sequence>
<evidence type="ECO:0000256" key="8">
    <source>
        <dbReference type="SAM" id="MobiDB-lite"/>
    </source>
</evidence>
<dbReference type="UniPathway" id="UPA00219"/>
<proteinExistence type="inferred from homology"/>
<feature type="signal peptide" evidence="9">
    <location>
        <begin position="1"/>
        <end position="21"/>
    </location>
</feature>
<evidence type="ECO:0000256" key="5">
    <source>
        <dbReference type="ARBA" id="ARBA00022984"/>
    </source>
</evidence>
<evidence type="ECO:0000256" key="7">
    <source>
        <dbReference type="PROSITE-ProRule" id="PRU01373"/>
    </source>
</evidence>
<evidence type="ECO:0000256" key="6">
    <source>
        <dbReference type="ARBA" id="ARBA00023316"/>
    </source>
</evidence>
<dbReference type="CDD" id="cd16913">
    <property type="entry name" value="YkuD_like"/>
    <property type="match status" value="1"/>
</dbReference>
<evidence type="ECO:0000313" key="11">
    <source>
        <dbReference type="EMBL" id="NDY55970.1"/>
    </source>
</evidence>
<dbReference type="InterPro" id="IPR056203">
    <property type="entry name" value="Cds6_C"/>
</dbReference>
<dbReference type="Pfam" id="PF24125">
    <property type="entry name" value="Cds6_C"/>
    <property type="match status" value="2"/>
</dbReference>
<dbReference type="Gene3D" id="2.40.440.10">
    <property type="entry name" value="L,D-transpeptidase catalytic domain-like"/>
    <property type="match status" value="1"/>
</dbReference>
<dbReference type="InterPro" id="IPR005490">
    <property type="entry name" value="LD_TPept_cat_dom"/>
</dbReference>
<evidence type="ECO:0000256" key="2">
    <source>
        <dbReference type="ARBA" id="ARBA00005992"/>
    </source>
</evidence>
<feature type="compositionally biased region" description="Basic and acidic residues" evidence="8">
    <location>
        <begin position="321"/>
        <end position="336"/>
    </location>
</feature>
<dbReference type="EMBL" id="JAAGRQ010000012">
    <property type="protein sequence ID" value="NDY55970.1"/>
    <property type="molecule type" value="Genomic_DNA"/>
</dbReference>
<evidence type="ECO:0000313" key="12">
    <source>
        <dbReference type="Proteomes" id="UP000469724"/>
    </source>
</evidence>
<dbReference type="GO" id="GO:0071555">
    <property type="term" value="P:cell wall organization"/>
    <property type="evidence" value="ECO:0007669"/>
    <property type="project" value="UniProtKB-UniRule"/>
</dbReference>
<gene>
    <name evidence="11" type="ORF">G3N56_04325</name>
</gene>
<keyword evidence="12" id="KW-1185">Reference proteome</keyword>
<dbReference type="Proteomes" id="UP000469724">
    <property type="component" value="Unassembled WGS sequence"/>
</dbReference>
<dbReference type="InterPro" id="IPR038063">
    <property type="entry name" value="Transpep_catalytic_dom"/>
</dbReference>
<evidence type="ECO:0000256" key="3">
    <source>
        <dbReference type="ARBA" id="ARBA00022679"/>
    </source>
</evidence>
<evidence type="ECO:0000256" key="9">
    <source>
        <dbReference type="SAM" id="SignalP"/>
    </source>
</evidence>
<dbReference type="Gene3D" id="3.10.450.50">
    <property type="match status" value="1"/>
</dbReference>
<reference evidence="11 12" key="1">
    <citation type="submission" date="2020-02" db="EMBL/GenBank/DDBJ databases">
        <title>Comparative genomics of sulfur disproportionating microorganisms.</title>
        <authorList>
            <person name="Ward L.M."/>
            <person name="Bertran E."/>
            <person name="Johnston D.T."/>
        </authorList>
    </citation>
    <scope>NUCLEOTIDE SEQUENCE [LARGE SCALE GENOMIC DNA]</scope>
    <source>
        <strain evidence="11 12">DSM 3696</strain>
    </source>
</reference>
<evidence type="ECO:0000256" key="4">
    <source>
        <dbReference type="ARBA" id="ARBA00022960"/>
    </source>
</evidence>
<dbReference type="InterPro" id="IPR032710">
    <property type="entry name" value="NTF2-like_dom_sf"/>
</dbReference>
<dbReference type="GO" id="GO:0009252">
    <property type="term" value="P:peptidoglycan biosynthetic process"/>
    <property type="evidence" value="ECO:0007669"/>
    <property type="project" value="UniProtKB-UniPathway"/>
</dbReference>
<dbReference type="SUPFAM" id="SSF54427">
    <property type="entry name" value="NTF2-like"/>
    <property type="match status" value="1"/>
</dbReference>
<evidence type="ECO:0000256" key="1">
    <source>
        <dbReference type="ARBA" id="ARBA00004752"/>
    </source>
</evidence>
<comment type="similarity">
    <text evidence="2">Belongs to the YkuD family.</text>
</comment>
<keyword evidence="5 7" id="KW-0573">Peptidoglycan synthesis</keyword>
<comment type="caution">
    <text evidence="11">The sequence shown here is derived from an EMBL/GenBank/DDBJ whole genome shotgun (WGS) entry which is preliminary data.</text>
</comment>
<organism evidence="11 12">
    <name type="scientific">Desulfolutivibrio sulfodismutans</name>
    <dbReference type="NCBI Taxonomy" id="63561"/>
    <lineage>
        <taxon>Bacteria</taxon>
        <taxon>Pseudomonadati</taxon>
        <taxon>Thermodesulfobacteriota</taxon>
        <taxon>Desulfovibrionia</taxon>
        <taxon>Desulfovibrionales</taxon>
        <taxon>Desulfovibrionaceae</taxon>
        <taxon>Desulfolutivibrio</taxon>
    </lineage>
</organism>
<dbReference type="Pfam" id="PF03734">
    <property type="entry name" value="YkuD"/>
    <property type="match status" value="1"/>
</dbReference>